<evidence type="ECO:0000256" key="2">
    <source>
        <dbReference type="ARBA" id="ARBA00005466"/>
    </source>
</evidence>
<organism evidence="7 8">
    <name type="scientific">Trichoderma parareesei</name>
    <name type="common">Filamentous fungus</name>
    <dbReference type="NCBI Taxonomy" id="858221"/>
    <lineage>
        <taxon>Eukaryota</taxon>
        <taxon>Fungi</taxon>
        <taxon>Dikarya</taxon>
        <taxon>Ascomycota</taxon>
        <taxon>Pezizomycotina</taxon>
        <taxon>Sordariomycetes</taxon>
        <taxon>Hypocreomycetidae</taxon>
        <taxon>Hypocreales</taxon>
        <taxon>Hypocreaceae</taxon>
        <taxon>Trichoderma</taxon>
    </lineage>
</organism>
<dbReference type="InterPro" id="IPR016167">
    <property type="entry name" value="FAD-bd_PCMH_sub1"/>
</dbReference>
<dbReference type="InterPro" id="IPR016166">
    <property type="entry name" value="FAD-bd_PCMH"/>
</dbReference>
<dbReference type="Proteomes" id="UP000219286">
    <property type="component" value="Unassembled WGS sequence"/>
</dbReference>
<keyword evidence="5" id="KW-0560">Oxidoreductase</keyword>
<feature type="domain" description="FAD-binding PCMH-type" evidence="6">
    <location>
        <begin position="42"/>
        <end position="213"/>
    </location>
</feature>
<reference evidence="7 8" key="1">
    <citation type="journal article" date="2015" name="Genome Announc.">
        <title>Genome sequence and annotation of Trichoderma parareesei, the ancestor of the cellulase producer Trichoderma reesei.</title>
        <authorList>
            <person name="Yang D."/>
            <person name="Pomraning K."/>
            <person name="Kopchinskiy A."/>
            <person name="Karimi Aghcheh R."/>
            <person name="Atanasova L."/>
            <person name="Chenthamara K."/>
            <person name="Baker S.E."/>
            <person name="Zhang R."/>
            <person name="Shen Q."/>
            <person name="Freitag M."/>
            <person name="Kubicek C.P."/>
            <person name="Druzhinina I.S."/>
        </authorList>
    </citation>
    <scope>NUCLEOTIDE SEQUENCE [LARGE SCALE GENOMIC DNA]</scope>
    <source>
        <strain evidence="7 8">CBS 125925</strain>
    </source>
</reference>
<dbReference type="PANTHER" id="PTHR42973">
    <property type="entry name" value="BINDING OXIDOREDUCTASE, PUTATIVE (AFU_ORTHOLOGUE AFUA_1G17690)-RELATED"/>
    <property type="match status" value="1"/>
</dbReference>
<proteinExistence type="inferred from homology"/>
<evidence type="ECO:0000259" key="6">
    <source>
        <dbReference type="PROSITE" id="PS51387"/>
    </source>
</evidence>
<keyword evidence="8" id="KW-1185">Reference proteome</keyword>
<dbReference type="Gene3D" id="3.30.43.10">
    <property type="entry name" value="Uridine Diphospho-n-acetylenolpyruvylglucosamine Reductase, domain 2"/>
    <property type="match status" value="1"/>
</dbReference>
<name>A0A2H2ZEW8_TRIPA</name>
<dbReference type="Gene3D" id="3.40.462.20">
    <property type="match status" value="1"/>
</dbReference>
<dbReference type="InterPro" id="IPR050416">
    <property type="entry name" value="FAD-linked_Oxidoreductase"/>
</dbReference>
<protein>
    <submittedName>
        <fullName evidence="7">FAD binding protein</fullName>
    </submittedName>
</protein>
<gene>
    <name evidence="7" type="ORF">A9Z42_0011200</name>
</gene>
<sequence>MRRPITPEQVKELASILDSSTRLYTCADGDKYDKLIARWADNAVKQAGVVAVPVTYEEVAKLVKFASDNNIDLAVRGGGHSTGGTSSTEGGLCIDLSSMRDVRIDTASKHIIAQGGAMWVDVDNAAIEKGLATVGGTVNHTGIGGLSLGGGFGWLAGMYGCVCDNIVAAKVVVADGRLLSVSEKENADLFWAIRGAGHNFGVVVEFTFQGHDQLNEVYAGGIVFTSDKLSRIVEALNRMMGSGDPKGAAVLVFARPPTAPAPVIVTNVFYNGDQEAAEKYLKPLLDLGPIANMAKMMPYNMVNGLLNAMATHGRRKSIKAVTLTNVVEPAFVKELFDDYVKVTGENPDLAHTFMGMEFYDLGKINSIPIESMAFANRGDYRAGVIGLEWTNDKMDQENRDWGRMIQAKCRQKIIDSEDYSPQTTKTALEYANYLEPGDFMGDKPFGVNQRRLAVLKAKYDPDCLFYKTSPIAPLVTARN</sequence>
<comment type="similarity">
    <text evidence="2">Belongs to the oxygen-dependent FAD-linked oxidoreductase family.</text>
</comment>
<dbReference type="SUPFAM" id="SSF56176">
    <property type="entry name" value="FAD-binding/transporter-associated domain-like"/>
    <property type="match status" value="1"/>
</dbReference>
<accession>A0A2H2ZEW8</accession>
<dbReference type="InterPro" id="IPR016169">
    <property type="entry name" value="FAD-bd_PCMH_sub2"/>
</dbReference>
<evidence type="ECO:0000313" key="8">
    <source>
        <dbReference type="Proteomes" id="UP000219286"/>
    </source>
</evidence>
<dbReference type="Pfam" id="PF01565">
    <property type="entry name" value="FAD_binding_4"/>
    <property type="match status" value="1"/>
</dbReference>
<dbReference type="InterPro" id="IPR006094">
    <property type="entry name" value="Oxid_FAD_bind_N"/>
</dbReference>
<comment type="cofactor">
    <cofactor evidence="1">
        <name>FAD</name>
        <dbReference type="ChEBI" id="CHEBI:57692"/>
    </cofactor>
</comment>
<dbReference type="GO" id="GO:0016491">
    <property type="term" value="F:oxidoreductase activity"/>
    <property type="evidence" value="ECO:0007669"/>
    <property type="project" value="UniProtKB-KW"/>
</dbReference>
<evidence type="ECO:0000256" key="3">
    <source>
        <dbReference type="ARBA" id="ARBA00022630"/>
    </source>
</evidence>
<dbReference type="Gene3D" id="3.30.465.10">
    <property type="match status" value="1"/>
</dbReference>
<dbReference type="AlphaFoldDB" id="A0A2H2ZEW8"/>
<comment type="caution">
    <text evidence="7">The sequence shown here is derived from an EMBL/GenBank/DDBJ whole genome shotgun (WGS) entry which is preliminary data.</text>
</comment>
<dbReference type="PANTHER" id="PTHR42973:SF39">
    <property type="entry name" value="FAD-BINDING PCMH-TYPE DOMAIN-CONTAINING PROTEIN"/>
    <property type="match status" value="1"/>
</dbReference>
<dbReference type="EMBL" id="LFMI01000153">
    <property type="protein sequence ID" value="OTA00826.1"/>
    <property type="molecule type" value="Genomic_DNA"/>
</dbReference>
<evidence type="ECO:0000313" key="7">
    <source>
        <dbReference type="EMBL" id="OTA00826.1"/>
    </source>
</evidence>
<dbReference type="OrthoDB" id="415825at2759"/>
<keyword evidence="4" id="KW-0274">FAD</keyword>
<evidence type="ECO:0000256" key="1">
    <source>
        <dbReference type="ARBA" id="ARBA00001974"/>
    </source>
</evidence>
<keyword evidence="3" id="KW-0285">Flavoprotein</keyword>
<dbReference type="GO" id="GO:0071949">
    <property type="term" value="F:FAD binding"/>
    <property type="evidence" value="ECO:0007669"/>
    <property type="project" value="InterPro"/>
</dbReference>
<dbReference type="InterPro" id="IPR036318">
    <property type="entry name" value="FAD-bd_PCMH-like_sf"/>
</dbReference>
<evidence type="ECO:0000256" key="5">
    <source>
        <dbReference type="ARBA" id="ARBA00023002"/>
    </source>
</evidence>
<evidence type="ECO:0000256" key="4">
    <source>
        <dbReference type="ARBA" id="ARBA00022827"/>
    </source>
</evidence>
<dbReference type="PROSITE" id="PS51387">
    <property type="entry name" value="FAD_PCMH"/>
    <property type="match status" value="1"/>
</dbReference>